<evidence type="ECO:0000313" key="5">
    <source>
        <dbReference type="Proteomes" id="UP001497525"/>
    </source>
</evidence>
<feature type="compositionally biased region" description="Polar residues" evidence="3">
    <location>
        <begin position="537"/>
        <end position="548"/>
    </location>
</feature>
<dbReference type="GO" id="GO:0003723">
    <property type="term" value="F:RNA binding"/>
    <property type="evidence" value="ECO:0007669"/>
    <property type="project" value="TreeGrafter"/>
</dbReference>
<evidence type="ECO:0000256" key="2">
    <source>
        <dbReference type="ARBA" id="ARBA00022490"/>
    </source>
</evidence>
<comment type="caution">
    <text evidence="4">The sequence shown here is derived from an EMBL/GenBank/DDBJ whole genome shotgun (WGS) entry which is preliminary data.</text>
</comment>
<keyword evidence="2" id="KW-0963">Cytoplasm</keyword>
<evidence type="ECO:0000256" key="1">
    <source>
        <dbReference type="ARBA" id="ARBA00004201"/>
    </source>
</evidence>
<comment type="subcellular location">
    <subcellularLocation>
        <location evidence="1">Cytoplasm</location>
        <location evidence="1">P-body</location>
    </subcellularLocation>
</comment>
<accession>A0AAV2TCD3</accession>
<dbReference type="GO" id="GO:0000290">
    <property type="term" value="P:deadenylation-dependent decapping of nuclear-transcribed mRNA"/>
    <property type="evidence" value="ECO:0007669"/>
    <property type="project" value="InterPro"/>
</dbReference>
<reference evidence="4" key="1">
    <citation type="submission" date="2024-06" db="EMBL/GenBank/DDBJ databases">
        <authorList>
            <person name="Liu X."/>
            <person name="Lenzi L."/>
            <person name="Haldenby T S."/>
            <person name="Uol C."/>
        </authorList>
    </citation>
    <scope>NUCLEOTIDE SEQUENCE</scope>
</reference>
<feature type="region of interest" description="Disordered" evidence="3">
    <location>
        <begin position="599"/>
        <end position="621"/>
    </location>
</feature>
<feature type="region of interest" description="Disordered" evidence="3">
    <location>
        <begin position="531"/>
        <end position="581"/>
    </location>
</feature>
<evidence type="ECO:0000313" key="4">
    <source>
        <dbReference type="EMBL" id="CAL5135147.1"/>
    </source>
</evidence>
<evidence type="ECO:0000256" key="3">
    <source>
        <dbReference type="SAM" id="MobiDB-lite"/>
    </source>
</evidence>
<dbReference type="InterPro" id="IPR039900">
    <property type="entry name" value="Pat1-like"/>
</dbReference>
<dbReference type="GO" id="GO:0033962">
    <property type="term" value="P:P-body assembly"/>
    <property type="evidence" value="ECO:0007669"/>
    <property type="project" value="TreeGrafter"/>
</dbReference>
<dbReference type="PANTHER" id="PTHR21551:SF0">
    <property type="entry name" value="PROTEIN ASSOCIATED WITH TOPO II RELATED-1, ISOFORM A"/>
    <property type="match status" value="1"/>
</dbReference>
<name>A0AAV2TCD3_CALDB</name>
<dbReference type="PANTHER" id="PTHR21551">
    <property type="entry name" value="TOPOISOMERASE II-ASSOCIATED PROTEIN PAT1"/>
    <property type="match status" value="1"/>
</dbReference>
<sequence>MNNLEDVDALNDETFGAAEEGDWELEHEQFARVHENTGHISPDAEEIPRFWETPGDISFLWQPNVFDTYKEAVEDEGRERGVNVEETLQKLVAEEEVFEDPAILDISRKSPRHNACDSALEKILGAPAYPSDSANLFGCGRDIWSIENGSAQRNIGQHFANDHSSKSVDLLALLQQATRHESENAGSASEGKTDSVALLQKLLSECRTTTVRPGEMRSAVHDKHNVDLDESRSQMQSSGYLTSAADSLKRVHLQTSSPATCGTSITQLNSPRPCLQNTNPAMMAQLRATSQAGNILPILSAQATCPRPVFQSEMGVSALRLLLLNAQNAQLANRAPALLPDPRFFPCIPPPLHPLGLVPPAPPPPPGFMRTPNVGFHPGSIAPRSSLQFFMPQTGPRFSPFPLSNPLLGESTHSSRLGSHETRLGIAKSSHDPLDINKGSWMSEYESMGVLLTYLRPLMVANPYVQDYYFAIRWLRRTTIARSKQLTPAPPPIMHMPSPVTMENLGDPSYYHFTFSQRKFVVPLASLPSFTRPHSPDLNSTETDAESSGSKHEPVTHAASPVRTSSISESSSTLGRPTRSNVYRPRVVAELSLASALSGDVAEGQKSNTEAEEDTASRLKTHPSTLLKTARLRRLLLARIERMYTLVLHIDEVDVSLARVVVQTEMRARLGAHRQDLVEQLVRELVQSSDHARSAESSSSVGTTDQIFIPLCELFTVRKGVRLFASVLHYLPPHLSLLYVSAFIANFAQIYEACSEWLDEFTSLLYPTLRRSIYQTTDIGSFLNSCFPEISEPLESIKDPSPKMKSLFGTKLGTTLVFCVLDACARLSKPDDPSDFIRFGAYFTYIASLIHTAMDHPIEPLELFPHLASILPMYVKPDSHLPLTSNQLQDFCKLIYNPFVSRDSGIAVDGRCITPASGEMKCASANGPSSTTFVRKPGDGNKINSAAVVEVL</sequence>
<dbReference type="Proteomes" id="UP001497525">
    <property type="component" value="Unassembled WGS sequence"/>
</dbReference>
<organism evidence="4 5">
    <name type="scientific">Calicophoron daubneyi</name>
    <name type="common">Rumen fluke</name>
    <name type="synonym">Paramphistomum daubneyi</name>
    <dbReference type="NCBI Taxonomy" id="300641"/>
    <lineage>
        <taxon>Eukaryota</taxon>
        <taxon>Metazoa</taxon>
        <taxon>Spiralia</taxon>
        <taxon>Lophotrochozoa</taxon>
        <taxon>Platyhelminthes</taxon>
        <taxon>Trematoda</taxon>
        <taxon>Digenea</taxon>
        <taxon>Plagiorchiida</taxon>
        <taxon>Pronocephalata</taxon>
        <taxon>Paramphistomoidea</taxon>
        <taxon>Paramphistomidae</taxon>
        <taxon>Calicophoron</taxon>
    </lineage>
</organism>
<protein>
    <submittedName>
        <fullName evidence="4">Uncharacterized protein</fullName>
    </submittedName>
</protein>
<dbReference type="AlphaFoldDB" id="A0AAV2TCD3"/>
<dbReference type="GO" id="GO:0000932">
    <property type="term" value="C:P-body"/>
    <property type="evidence" value="ECO:0007669"/>
    <property type="project" value="UniProtKB-SubCell"/>
</dbReference>
<gene>
    <name evidence="4" type="ORF">CDAUBV1_LOCUS9328</name>
</gene>
<proteinExistence type="predicted"/>
<dbReference type="EMBL" id="CAXLJL010000245">
    <property type="protein sequence ID" value="CAL5135147.1"/>
    <property type="molecule type" value="Genomic_DNA"/>
</dbReference>